<keyword evidence="4" id="KW-0560">Oxidoreductase</keyword>
<evidence type="ECO:0000313" key="10">
    <source>
        <dbReference type="RefSeq" id="XP_019641999.1"/>
    </source>
</evidence>
<dbReference type="GeneID" id="109483426"/>
<dbReference type="GO" id="GO:0020037">
    <property type="term" value="F:heme binding"/>
    <property type="evidence" value="ECO:0007669"/>
    <property type="project" value="InterPro"/>
</dbReference>
<dbReference type="PANTHER" id="PTHR24286:SF228">
    <property type="entry name" value="C-22 STEROL DESATURASE ERG5"/>
    <property type="match status" value="1"/>
</dbReference>
<evidence type="ECO:0000313" key="12">
    <source>
        <dbReference type="RefSeq" id="XP_019642001.1"/>
    </source>
</evidence>
<feature type="binding site" description="axial binding residue" evidence="7">
    <location>
        <position position="376"/>
    </location>
    <ligand>
        <name>heme</name>
        <dbReference type="ChEBI" id="CHEBI:30413"/>
    </ligand>
    <ligandPart>
        <name>Fe</name>
        <dbReference type="ChEBI" id="CHEBI:18248"/>
    </ligandPart>
</feature>
<dbReference type="GO" id="GO:0005506">
    <property type="term" value="F:iron ion binding"/>
    <property type="evidence" value="ECO:0007669"/>
    <property type="project" value="InterPro"/>
</dbReference>
<dbReference type="Gene3D" id="1.10.630.10">
    <property type="entry name" value="Cytochrome P450"/>
    <property type="match status" value="1"/>
</dbReference>
<evidence type="ECO:0000256" key="7">
    <source>
        <dbReference type="PIRSR" id="PIRSR602403-1"/>
    </source>
</evidence>
<protein>
    <recommendedName>
        <fullName evidence="6">sterol 22-desaturase</fullName>
        <ecNumber evidence="6">1.14.19.41</ecNumber>
    </recommendedName>
</protein>
<dbReference type="Pfam" id="PF00067">
    <property type="entry name" value="p450"/>
    <property type="match status" value="1"/>
</dbReference>
<evidence type="ECO:0000256" key="1">
    <source>
        <dbReference type="ARBA" id="ARBA00001971"/>
    </source>
</evidence>
<comment type="cofactor">
    <cofactor evidence="1 7">
        <name>heme</name>
        <dbReference type="ChEBI" id="CHEBI:30413"/>
    </cofactor>
</comment>
<dbReference type="EC" id="1.14.19.41" evidence="6"/>
<dbReference type="PANTHER" id="PTHR24286">
    <property type="entry name" value="CYTOCHROME P450 26"/>
    <property type="match status" value="1"/>
</dbReference>
<dbReference type="GO" id="GO:0034653">
    <property type="term" value="P:retinoic acid catabolic process"/>
    <property type="evidence" value="ECO:0007669"/>
    <property type="project" value="UniProtKB-ARBA"/>
</dbReference>
<dbReference type="RefSeq" id="XP_019642001.1">
    <property type="nucleotide sequence ID" value="XM_019786442.1"/>
</dbReference>
<dbReference type="GO" id="GO:0016125">
    <property type="term" value="P:sterol metabolic process"/>
    <property type="evidence" value="ECO:0007669"/>
    <property type="project" value="TreeGrafter"/>
</dbReference>
<evidence type="ECO:0000313" key="11">
    <source>
        <dbReference type="RefSeq" id="XP_019642000.1"/>
    </source>
</evidence>
<evidence type="ECO:0000313" key="8">
    <source>
        <dbReference type="Proteomes" id="UP000515135"/>
    </source>
</evidence>
<dbReference type="InterPro" id="IPR036396">
    <property type="entry name" value="Cyt_P450_sf"/>
</dbReference>
<dbReference type="AlphaFoldDB" id="A0A6P5AJ59"/>
<keyword evidence="5 7" id="KW-0408">Iron</keyword>
<keyword evidence="7" id="KW-0349">Heme</keyword>
<evidence type="ECO:0000256" key="3">
    <source>
        <dbReference type="ARBA" id="ARBA00022723"/>
    </source>
</evidence>
<dbReference type="InterPro" id="IPR002403">
    <property type="entry name" value="Cyt_P450_E_grp-IV"/>
</dbReference>
<keyword evidence="8" id="KW-1185">Reference proteome</keyword>
<dbReference type="OrthoDB" id="2789670at2759"/>
<reference evidence="9 10" key="1">
    <citation type="submission" date="2025-04" db="UniProtKB">
        <authorList>
            <consortium name="RefSeq"/>
        </authorList>
    </citation>
    <scope>IDENTIFICATION</scope>
    <source>
        <tissue evidence="9 10">Gonad</tissue>
    </source>
</reference>
<evidence type="ECO:0000313" key="9">
    <source>
        <dbReference type="RefSeq" id="XP_019641998.1"/>
    </source>
</evidence>
<dbReference type="GO" id="GO:0004497">
    <property type="term" value="F:monooxygenase activity"/>
    <property type="evidence" value="ECO:0007669"/>
    <property type="project" value="InterPro"/>
</dbReference>
<keyword evidence="3 7" id="KW-0479">Metal-binding</keyword>
<proteinExistence type="inferred from homology"/>
<gene>
    <name evidence="9 10 11 12" type="primary">LOC109483426</name>
</gene>
<sequence length="458" mass="50979">MGNAIGYLKWLGQGKQAFAPDRKEDFVETNIGFPCRVVTGNKAVQSVFDIDLFKKEEFFFGLIEIRKEFTEGVCPSVTSNGKIHEKNKALMMDVIAGAYEEIPTSTADAVLSNIATWGSTPTDFESKLMAVSAGIFLPTIFGRSTRFNPEDVNLYVKGATELRSDILAAVTREDLTETRRGMRSVLEKIKTSERYSQLIDLGRSHGLDEASTTGQLLFCVMFNAVGGTATNLVATFGRLDTISAEDRQELREEALAALRKHGGLTRAALEEMPKIESFVLEVLRTCPSPGVWSHIAARPTTVKYTTASGPKEVNIKEGERVYASPYWALRDPAVFDKPDDFVWRRFLGPEGEALREHHVTFHGRLTDSAAVNNHMCPGRDVALSVIKGSIAILNTFFGWELQERPFWTGTKVSRIGQPDNVVKVKSFWLQHPDDLKEIFPSHFEEIHDSLNSAVLQCP</sequence>
<dbReference type="GO" id="GO:0000249">
    <property type="term" value="F:C-22 sterol desaturase (NADPH) activity"/>
    <property type="evidence" value="ECO:0007669"/>
    <property type="project" value="UniProtKB-EC"/>
</dbReference>
<evidence type="ECO:0000256" key="5">
    <source>
        <dbReference type="ARBA" id="ARBA00023004"/>
    </source>
</evidence>
<dbReference type="RefSeq" id="XP_019642000.1">
    <property type="nucleotide sequence ID" value="XM_019786441.1"/>
</dbReference>
<dbReference type="RefSeq" id="XP_019641998.1">
    <property type="nucleotide sequence ID" value="XM_019786439.1"/>
</dbReference>
<dbReference type="SUPFAM" id="SSF48264">
    <property type="entry name" value="Cytochrome P450"/>
    <property type="match status" value="1"/>
</dbReference>
<accession>A0A6P5AJ59</accession>
<name>A0A6P5AJ59_BRABE</name>
<dbReference type="Proteomes" id="UP000515135">
    <property type="component" value="Unplaced"/>
</dbReference>
<evidence type="ECO:0000256" key="2">
    <source>
        <dbReference type="ARBA" id="ARBA00010617"/>
    </source>
</evidence>
<dbReference type="PRINTS" id="PR00465">
    <property type="entry name" value="EP450IV"/>
</dbReference>
<organism evidence="8 12">
    <name type="scientific">Branchiostoma belcheri</name>
    <name type="common">Amphioxus</name>
    <dbReference type="NCBI Taxonomy" id="7741"/>
    <lineage>
        <taxon>Eukaryota</taxon>
        <taxon>Metazoa</taxon>
        <taxon>Chordata</taxon>
        <taxon>Cephalochordata</taxon>
        <taxon>Leptocardii</taxon>
        <taxon>Amphioxiformes</taxon>
        <taxon>Branchiostomatidae</taxon>
        <taxon>Branchiostoma</taxon>
    </lineage>
</organism>
<evidence type="ECO:0000256" key="6">
    <source>
        <dbReference type="ARBA" id="ARBA00039038"/>
    </source>
</evidence>
<evidence type="ECO:0000256" key="4">
    <source>
        <dbReference type="ARBA" id="ARBA00023002"/>
    </source>
</evidence>
<dbReference type="KEGG" id="bbel:109483426"/>
<comment type="similarity">
    <text evidence="2">Belongs to the cytochrome P450 family.</text>
</comment>
<dbReference type="RefSeq" id="XP_019641999.1">
    <property type="nucleotide sequence ID" value="XM_019786440.1"/>
</dbReference>
<dbReference type="InterPro" id="IPR001128">
    <property type="entry name" value="Cyt_P450"/>
</dbReference>